<accession>A0A821T5X1</accession>
<name>A0A821T5X1_9NEOP</name>
<reference evidence="1" key="1">
    <citation type="submission" date="2021-02" db="EMBL/GenBank/DDBJ databases">
        <authorList>
            <person name="Steward A R."/>
        </authorList>
    </citation>
    <scope>NUCLEOTIDE SEQUENCE</scope>
</reference>
<keyword evidence="2" id="KW-1185">Reference proteome</keyword>
<organism evidence="1 2">
    <name type="scientific">Pieris macdunnoughi</name>
    <dbReference type="NCBI Taxonomy" id="345717"/>
    <lineage>
        <taxon>Eukaryota</taxon>
        <taxon>Metazoa</taxon>
        <taxon>Ecdysozoa</taxon>
        <taxon>Arthropoda</taxon>
        <taxon>Hexapoda</taxon>
        <taxon>Insecta</taxon>
        <taxon>Pterygota</taxon>
        <taxon>Neoptera</taxon>
        <taxon>Endopterygota</taxon>
        <taxon>Lepidoptera</taxon>
        <taxon>Glossata</taxon>
        <taxon>Ditrysia</taxon>
        <taxon>Papilionoidea</taxon>
        <taxon>Pieridae</taxon>
        <taxon>Pierinae</taxon>
        <taxon>Pieris</taxon>
    </lineage>
</organism>
<protein>
    <submittedName>
        <fullName evidence="1">Uncharacterized protein</fullName>
    </submittedName>
</protein>
<dbReference type="EMBL" id="CAJOBZ010000022">
    <property type="protein sequence ID" value="CAF4867137.1"/>
    <property type="molecule type" value="Genomic_DNA"/>
</dbReference>
<dbReference type="AlphaFoldDB" id="A0A821T5X1"/>
<evidence type="ECO:0000313" key="2">
    <source>
        <dbReference type="Proteomes" id="UP000663880"/>
    </source>
</evidence>
<comment type="caution">
    <text evidence="1">The sequence shown here is derived from an EMBL/GenBank/DDBJ whole genome shotgun (WGS) entry which is preliminary data.</text>
</comment>
<dbReference type="Proteomes" id="UP000663880">
    <property type="component" value="Unassembled WGS sequence"/>
</dbReference>
<proteinExistence type="predicted"/>
<sequence length="124" mass="13555">MIEIYMIRYGIRGCRGAIASECDSWKEAALVSLKALDERYTVFVGARPAPCACAAAARTRAKHKQPLSFNARAAPHRLLLRITLRLCVAANETSVSARLASDLTPDAGATLRSTFGQLWRGQTY</sequence>
<evidence type="ECO:0000313" key="1">
    <source>
        <dbReference type="EMBL" id="CAF4867137.1"/>
    </source>
</evidence>
<gene>
    <name evidence="1" type="ORF">PMACD_LOCUS8426</name>
</gene>